<dbReference type="PANTHER" id="PTHR31672:SF13">
    <property type="entry name" value="F-BOX PROTEIN CPR30-LIKE"/>
    <property type="match status" value="1"/>
</dbReference>
<name>A0A6A4NPG8_LUPAL</name>
<evidence type="ECO:0000313" key="2">
    <source>
        <dbReference type="Proteomes" id="UP000447434"/>
    </source>
</evidence>
<dbReference type="Proteomes" id="UP000447434">
    <property type="component" value="Chromosome 21"/>
</dbReference>
<dbReference type="PANTHER" id="PTHR31672">
    <property type="entry name" value="BNACNNG10540D PROTEIN"/>
    <property type="match status" value="1"/>
</dbReference>
<gene>
    <name evidence="1" type="ORF">Lalb_Chr21g0309701</name>
</gene>
<dbReference type="PROSITE" id="PS50181">
    <property type="entry name" value="FBOX"/>
    <property type="match status" value="1"/>
</dbReference>
<organism evidence="1 2">
    <name type="scientific">Lupinus albus</name>
    <name type="common">White lupine</name>
    <name type="synonym">Lupinus termis</name>
    <dbReference type="NCBI Taxonomy" id="3870"/>
    <lineage>
        <taxon>Eukaryota</taxon>
        <taxon>Viridiplantae</taxon>
        <taxon>Streptophyta</taxon>
        <taxon>Embryophyta</taxon>
        <taxon>Tracheophyta</taxon>
        <taxon>Spermatophyta</taxon>
        <taxon>Magnoliopsida</taxon>
        <taxon>eudicotyledons</taxon>
        <taxon>Gunneridae</taxon>
        <taxon>Pentapetalae</taxon>
        <taxon>rosids</taxon>
        <taxon>fabids</taxon>
        <taxon>Fabales</taxon>
        <taxon>Fabaceae</taxon>
        <taxon>Papilionoideae</taxon>
        <taxon>50 kb inversion clade</taxon>
        <taxon>genistoids sensu lato</taxon>
        <taxon>core genistoids</taxon>
        <taxon>Genisteae</taxon>
        <taxon>Lupinus</taxon>
    </lineage>
</organism>
<dbReference type="EMBL" id="WOCE01000021">
    <property type="protein sequence ID" value="KAE9589504.1"/>
    <property type="molecule type" value="Genomic_DNA"/>
</dbReference>
<dbReference type="NCBIfam" id="TIGR01640">
    <property type="entry name" value="F_box_assoc_1"/>
    <property type="match status" value="1"/>
</dbReference>
<dbReference type="InterPro" id="IPR050796">
    <property type="entry name" value="SCF_F-box_component"/>
</dbReference>
<comment type="caution">
    <text evidence="1">The sequence shown here is derived from an EMBL/GenBank/DDBJ whole genome shotgun (WGS) entry which is preliminary data.</text>
</comment>
<dbReference type="InterPro" id="IPR017451">
    <property type="entry name" value="F-box-assoc_interact_dom"/>
</dbReference>
<keyword evidence="2" id="KW-1185">Reference proteome</keyword>
<protein>
    <submittedName>
        <fullName evidence="1">Putative F-box domain, galactose oxidase/kelch, beta-propeller, kelch-type beta propeller</fullName>
    </submittedName>
</protein>
<dbReference type="AlphaFoldDB" id="A0A6A4NPG8"/>
<dbReference type="OrthoDB" id="1415606at2759"/>
<accession>A0A6A4NPG8</accession>
<dbReference type="SMART" id="SM00256">
    <property type="entry name" value="FBOX"/>
    <property type="match status" value="1"/>
</dbReference>
<reference evidence="2" key="1">
    <citation type="journal article" date="2020" name="Nat. Commun.">
        <title>Genome sequence of the cluster root forming white lupin.</title>
        <authorList>
            <person name="Hufnagel B."/>
            <person name="Marques A."/>
            <person name="Soriano A."/>
            <person name="Marques L."/>
            <person name="Divol F."/>
            <person name="Doumas P."/>
            <person name="Sallet E."/>
            <person name="Mancinotti D."/>
            <person name="Carrere S."/>
            <person name="Marande W."/>
            <person name="Arribat S."/>
            <person name="Keller J."/>
            <person name="Huneau C."/>
            <person name="Blein T."/>
            <person name="Aime D."/>
            <person name="Laguerre M."/>
            <person name="Taylor J."/>
            <person name="Schubert V."/>
            <person name="Nelson M."/>
            <person name="Geu-Flores F."/>
            <person name="Crespi M."/>
            <person name="Gallardo-Guerrero K."/>
            <person name="Delaux P.-M."/>
            <person name="Salse J."/>
            <person name="Berges H."/>
            <person name="Guyot R."/>
            <person name="Gouzy J."/>
            <person name="Peret B."/>
        </authorList>
    </citation>
    <scope>NUCLEOTIDE SEQUENCE [LARGE SCALE GENOMIC DNA]</scope>
    <source>
        <strain evidence="2">cv. Amiga</strain>
    </source>
</reference>
<dbReference type="Pfam" id="PF07734">
    <property type="entry name" value="FBA_1"/>
    <property type="match status" value="1"/>
</dbReference>
<dbReference type="InterPro" id="IPR036047">
    <property type="entry name" value="F-box-like_dom_sf"/>
</dbReference>
<dbReference type="InterPro" id="IPR001810">
    <property type="entry name" value="F-box_dom"/>
</dbReference>
<dbReference type="SUPFAM" id="SSF50965">
    <property type="entry name" value="Galactose oxidase, central domain"/>
    <property type="match status" value="1"/>
</dbReference>
<sequence length="367" mass="42857">MSLAEELVNEILTRLPAKSLMRFKSVERSWNTLFKTNSFIRIQKERQMNEDRVIIFYNETGIYDLPKITVVSTCDPPQYETLEFPISHLNYCLMEHITSGYCNGIYCLEAVFGCNYRETNHQYITETVLWNPTTREAKVIPNNPLAPTGNFMCHSGLGVSDPNTFDQFKYIQIYIAGAGADNEYDVVYVELYDLNTQSWFVIHDIHVTRLKSSLLAPGSYSNGLCHWLSLDFTFILCFDFHSNKFRTIKSPLTTQFCRIIEPNNCIAYLVYETDYDYDPPRHIIQIWNLEQDDTWVKRCNIVAADEYVTICAILKDYTEFIGEPLYYYMPLYNSRGQLLRQFQIPARQHIGIYDYVETIAPLSLYII</sequence>
<dbReference type="SUPFAM" id="SSF81383">
    <property type="entry name" value="F-box domain"/>
    <property type="match status" value="1"/>
</dbReference>
<evidence type="ECO:0000313" key="1">
    <source>
        <dbReference type="EMBL" id="KAE9589504.1"/>
    </source>
</evidence>
<proteinExistence type="predicted"/>
<dbReference type="CDD" id="cd22157">
    <property type="entry name" value="F-box_AtFBW1-like"/>
    <property type="match status" value="1"/>
</dbReference>
<dbReference type="InterPro" id="IPR011043">
    <property type="entry name" value="Gal_Oxase/kelch_b-propeller"/>
</dbReference>
<dbReference type="Pfam" id="PF00646">
    <property type="entry name" value="F-box"/>
    <property type="match status" value="1"/>
</dbReference>
<dbReference type="InterPro" id="IPR006527">
    <property type="entry name" value="F-box-assoc_dom_typ1"/>
</dbReference>